<proteinExistence type="predicted"/>
<comment type="caution">
    <text evidence="2">The sequence shown here is derived from an EMBL/GenBank/DDBJ whole genome shotgun (WGS) entry which is preliminary data.</text>
</comment>
<evidence type="ECO:0000256" key="1">
    <source>
        <dbReference type="SAM" id="MobiDB-lite"/>
    </source>
</evidence>
<evidence type="ECO:0000313" key="3">
    <source>
        <dbReference type="Proteomes" id="UP000003880"/>
    </source>
</evidence>
<dbReference type="Proteomes" id="UP000003880">
    <property type="component" value="Unassembled WGS sequence"/>
</dbReference>
<accession>D4BH36</accession>
<reference evidence="2 3" key="1">
    <citation type="submission" date="2010-02" db="EMBL/GenBank/DDBJ databases">
        <authorList>
            <person name="Weinstock G."/>
            <person name="Sodergren E."/>
            <person name="Clifton S."/>
            <person name="Fulton L."/>
            <person name="Fulton B."/>
            <person name="Courtney L."/>
            <person name="Fronick C."/>
            <person name="Harrison M."/>
            <person name="Strong C."/>
            <person name="Farmer C."/>
            <person name="Delahaunty K."/>
            <person name="Markovic C."/>
            <person name="Hall O."/>
            <person name="Minx P."/>
            <person name="Tomlinson C."/>
            <person name="Mitreva M."/>
            <person name="Nelson J."/>
            <person name="Hou S."/>
            <person name="Wollam A."/>
            <person name="Pepin K.H."/>
            <person name="Johnson M."/>
            <person name="Bhonagiri V."/>
            <person name="Zhang X."/>
            <person name="Suruliraj S."/>
            <person name="Warren W."/>
            <person name="Chinwalla A."/>
            <person name="Mardis E.R."/>
            <person name="Wilson R.K."/>
        </authorList>
    </citation>
    <scope>NUCLEOTIDE SEQUENCE [LARGE SCALE GENOMIC DNA]</scope>
    <source>
        <strain evidence="2 3">ATCC 29220</strain>
    </source>
</reference>
<sequence length="48" mass="5131">MFPASAGINRAGIRRTATLIRVPRASGDKPSPKQGQKVSPKCSPRQRG</sequence>
<dbReference type="EMBL" id="ABWL02000021">
    <property type="protein sequence ID" value="EFE06786.1"/>
    <property type="molecule type" value="Genomic_DNA"/>
</dbReference>
<feature type="region of interest" description="Disordered" evidence="1">
    <location>
        <begin position="1"/>
        <end position="48"/>
    </location>
</feature>
<organism evidence="2 3">
    <name type="scientific">Citrobacter youngae ATCC 29220</name>
    <dbReference type="NCBI Taxonomy" id="500640"/>
    <lineage>
        <taxon>Bacteria</taxon>
        <taxon>Pseudomonadati</taxon>
        <taxon>Pseudomonadota</taxon>
        <taxon>Gammaproteobacteria</taxon>
        <taxon>Enterobacterales</taxon>
        <taxon>Enterobacteriaceae</taxon>
        <taxon>Citrobacter</taxon>
        <taxon>Citrobacter freundii complex</taxon>
    </lineage>
</organism>
<name>D4BH36_9ENTR</name>
<dbReference type="HOGENOM" id="CLU_207303_0_1_6"/>
<protein>
    <submittedName>
        <fullName evidence="2">Uncharacterized protein</fullName>
    </submittedName>
</protein>
<evidence type="ECO:0000313" key="2">
    <source>
        <dbReference type="EMBL" id="EFE06786.1"/>
    </source>
</evidence>
<dbReference type="AntiFam" id="ANF00057">
    <property type="entry name" value="Translation of E. coli type CRISPR repeat"/>
</dbReference>
<gene>
    <name evidence="2" type="ORF">CIT292_09843</name>
</gene>
<dbReference type="AlphaFoldDB" id="D4BH36"/>